<evidence type="ECO:0000313" key="8">
    <source>
        <dbReference type="Proteomes" id="UP000675664"/>
    </source>
</evidence>
<dbReference type="PROSITE" id="PS51764">
    <property type="entry name" value="GH26"/>
    <property type="match status" value="1"/>
</dbReference>
<dbReference type="InterPro" id="IPR000805">
    <property type="entry name" value="Glyco_hydro_26"/>
</dbReference>
<evidence type="ECO:0000313" key="7">
    <source>
        <dbReference type="EMBL" id="MBR0599997.1"/>
    </source>
</evidence>
<keyword evidence="5" id="KW-0175">Coiled coil</keyword>
<reference evidence="7" key="2">
    <citation type="submission" date="2021-04" db="EMBL/GenBank/DDBJ databases">
        <authorList>
            <person name="Liu J."/>
        </authorList>
    </citation>
    <scope>NUCLEOTIDE SEQUENCE</scope>
    <source>
        <strain evidence="7">BAD-6</strain>
    </source>
</reference>
<feature type="active site" description="Proton donor" evidence="4">
    <location>
        <position position="372"/>
    </location>
</feature>
<protein>
    <submittedName>
        <fullName evidence="7">Endoglucanase</fullName>
    </submittedName>
</protein>
<accession>A0A8J7W334</accession>
<feature type="domain" description="GH26" evidence="6">
    <location>
        <begin position="247"/>
        <end position="554"/>
    </location>
</feature>
<evidence type="ECO:0000259" key="6">
    <source>
        <dbReference type="PROSITE" id="PS51764"/>
    </source>
</evidence>
<keyword evidence="2 4" id="KW-0378">Hydrolase</keyword>
<organism evidence="7 8">
    <name type="scientific">Sinanaerobacter chloroacetimidivorans</name>
    <dbReference type="NCBI Taxonomy" id="2818044"/>
    <lineage>
        <taxon>Bacteria</taxon>
        <taxon>Bacillati</taxon>
        <taxon>Bacillota</taxon>
        <taxon>Clostridia</taxon>
        <taxon>Peptostreptococcales</taxon>
        <taxon>Anaerovoracaceae</taxon>
        <taxon>Sinanaerobacter</taxon>
    </lineage>
</organism>
<evidence type="ECO:0000256" key="4">
    <source>
        <dbReference type="PROSITE-ProRule" id="PRU01100"/>
    </source>
</evidence>
<dbReference type="PANTHER" id="PTHR40079:SF4">
    <property type="entry name" value="GH26 DOMAIN-CONTAINING PROTEIN-RELATED"/>
    <property type="match status" value="1"/>
</dbReference>
<proteinExistence type="inferred from homology"/>
<feature type="coiled-coil region" evidence="5">
    <location>
        <begin position="63"/>
        <end position="133"/>
    </location>
</feature>
<dbReference type="PANTHER" id="PTHR40079">
    <property type="entry name" value="MANNAN ENDO-1,4-BETA-MANNOSIDASE E-RELATED"/>
    <property type="match status" value="1"/>
</dbReference>
<keyword evidence="3 4" id="KW-0326">Glycosidase</keyword>
<evidence type="ECO:0000256" key="2">
    <source>
        <dbReference type="ARBA" id="ARBA00022801"/>
    </source>
</evidence>
<dbReference type="Pfam" id="PF02156">
    <property type="entry name" value="Glyco_hydro_26"/>
    <property type="match status" value="1"/>
</dbReference>
<dbReference type="AlphaFoldDB" id="A0A8J7W334"/>
<dbReference type="GO" id="GO:0006080">
    <property type="term" value="P:substituted mannan metabolic process"/>
    <property type="evidence" value="ECO:0007669"/>
    <property type="project" value="InterPro"/>
</dbReference>
<dbReference type="GO" id="GO:0016985">
    <property type="term" value="F:mannan endo-1,4-beta-mannosidase activity"/>
    <property type="evidence" value="ECO:0007669"/>
    <property type="project" value="InterPro"/>
</dbReference>
<dbReference type="Proteomes" id="UP000675664">
    <property type="component" value="Unassembled WGS sequence"/>
</dbReference>
<evidence type="ECO:0000256" key="5">
    <source>
        <dbReference type="SAM" id="Coils"/>
    </source>
</evidence>
<dbReference type="Gene3D" id="3.20.20.80">
    <property type="entry name" value="Glycosidases"/>
    <property type="match status" value="1"/>
</dbReference>
<name>A0A8J7W334_9FIRM</name>
<comment type="similarity">
    <text evidence="1 4">Belongs to the glycosyl hydrolase 26 family.</text>
</comment>
<evidence type="ECO:0000256" key="1">
    <source>
        <dbReference type="ARBA" id="ARBA00007754"/>
    </source>
</evidence>
<keyword evidence="8" id="KW-1185">Reference proteome</keyword>
<sequence>MKSTLLKVFCAIAVIALVTAVIITEDNYAERLAAEDANAKTNEKIKVVQDEQSSVMQKRLAAEEEKKRELATYTLRIDSLKTNEFTNKVDGYRILVPKSMEVDMSISGVRASLENKEQRIEIYRQKIEKTTGSGIISYVRYSNRFIENKIDHKREIEDTIHVDGREMYVLQWSRKPLERIPNDKCYYASVEIPLNKEEVITFLFKSSVPFENMDYLKVVRTFEEREKTEAPFTKKKKIIDNRTWDQRTAETFEAYFGEDSKLQWGIFETKAPLDFTDLKEIESRVDFRFPVILYYTGFIEDAGQHPRLAAALKNAGEEGRLVELTLQTLEPENSKRNMVYEVLDGKYDTYLKNYAKDVAESDYPVLFRLGNEMNGDWCVYSSYHTAKDTEIYKAFYRYIYQIFQKEGADNVIWVWNPNGKSFPDFKWNDELCYYPGDEYVDVVGMTSYNTGTYYEGETWLEFDHMYDALYEKYINVYEKPLMITEFSSSSVGGDKEAWVDNMFRHITKYDRIKIAIWWDGCDWDAKGNIARPYFIDETEELIEVFKRNLAQFKAR</sequence>
<dbReference type="RefSeq" id="WP_227020129.1">
    <property type="nucleotide sequence ID" value="NZ_JAGSND010000019.1"/>
</dbReference>
<reference evidence="7" key="1">
    <citation type="submission" date="2021-04" db="EMBL/GenBank/DDBJ databases">
        <title>Sinoanaerobacter chloroacetimidivorans sp. nov., an obligate anaerobic bacterium isolated from anaerobic sludge.</title>
        <authorList>
            <person name="Bao Y."/>
        </authorList>
    </citation>
    <scope>NUCLEOTIDE SEQUENCE</scope>
    <source>
        <strain evidence="7">BAD-6</strain>
    </source>
</reference>
<feature type="active site" description="Nucleophile" evidence="4">
    <location>
        <position position="485"/>
    </location>
</feature>
<dbReference type="SUPFAM" id="SSF51445">
    <property type="entry name" value="(Trans)glycosidases"/>
    <property type="match status" value="1"/>
</dbReference>
<gene>
    <name evidence="7" type="ORF">KCX82_19110</name>
</gene>
<dbReference type="InterPro" id="IPR017853">
    <property type="entry name" value="GH"/>
</dbReference>
<evidence type="ECO:0000256" key="3">
    <source>
        <dbReference type="ARBA" id="ARBA00023295"/>
    </source>
</evidence>
<dbReference type="EMBL" id="JAGSND010000019">
    <property type="protein sequence ID" value="MBR0599997.1"/>
    <property type="molecule type" value="Genomic_DNA"/>
</dbReference>
<dbReference type="InterPro" id="IPR022790">
    <property type="entry name" value="GH26_dom"/>
</dbReference>
<comment type="caution">
    <text evidence="7">The sequence shown here is derived from an EMBL/GenBank/DDBJ whole genome shotgun (WGS) entry which is preliminary data.</text>
</comment>